<dbReference type="Proteomes" id="UP000828390">
    <property type="component" value="Unassembled WGS sequence"/>
</dbReference>
<reference evidence="1" key="2">
    <citation type="submission" date="2020-11" db="EMBL/GenBank/DDBJ databases">
        <authorList>
            <person name="McCartney M.A."/>
            <person name="Auch B."/>
            <person name="Kono T."/>
            <person name="Mallez S."/>
            <person name="Becker A."/>
            <person name="Gohl D.M."/>
            <person name="Silverstein K.A.T."/>
            <person name="Koren S."/>
            <person name="Bechman K.B."/>
            <person name="Herman A."/>
            <person name="Abrahante J.E."/>
            <person name="Garbe J."/>
        </authorList>
    </citation>
    <scope>NUCLEOTIDE SEQUENCE</scope>
    <source>
        <strain evidence="1">Duluth1</strain>
        <tissue evidence="1">Whole animal</tissue>
    </source>
</reference>
<gene>
    <name evidence="1" type="ORF">DPMN_054607</name>
</gene>
<keyword evidence="2" id="KW-1185">Reference proteome</keyword>
<protein>
    <submittedName>
        <fullName evidence="1">Uncharacterized protein</fullName>
    </submittedName>
</protein>
<sequence length="96" mass="10862">MIPGVKSITTYQEALLVKLCAAFLDFTTKFGIAQVLCWTALKKDNLIREIVFNKQRVMQNMRIQLPDITRHKLTARPSITEPAALYQSLPKEDAVG</sequence>
<evidence type="ECO:0000313" key="2">
    <source>
        <dbReference type="Proteomes" id="UP000828390"/>
    </source>
</evidence>
<proteinExistence type="predicted"/>
<organism evidence="1 2">
    <name type="scientific">Dreissena polymorpha</name>
    <name type="common">Zebra mussel</name>
    <name type="synonym">Mytilus polymorpha</name>
    <dbReference type="NCBI Taxonomy" id="45954"/>
    <lineage>
        <taxon>Eukaryota</taxon>
        <taxon>Metazoa</taxon>
        <taxon>Spiralia</taxon>
        <taxon>Lophotrochozoa</taxon>
        <taxon>Mollusca</taxon>
        <taxon>Bivalvia</taxon>
        <taxon>Autobranchia</taxon>
        <taxon>Heteroconchia</taxon>
        <taxon>Euheterodonta</taxon>
        <taxon>Imparidentia</taxon>
        <taxon>Neoheterodontei</taxon>
        <taxon>Myida</taxon>
        <taxon>Dreissenoidea</taxon>
        <taxon>Dreissenidae</taxon>
        <taxon>Dreissena</taxon>
    </lineage>
</organism>
<dbReference type="EMBL" id="JAIWYP010000012">
    <property type="protein sequence ID" value="KAH3728648.1"/>
    <property type="molecule type" value="Genomic_DNA"/>
</dbReference>
<dbReference type="AlphaFoldDB" id="A0A9D4CQP0"/>
<evidence type="ECO:0000313" key="1">
    <source>
        <dbReference type="EMBL" id="KAH3728648.1"/>
    </source>
</evidence>
<reference evidence="1" key="1">
    <citation type="journal article" date="2019" name="bioRxiv">
        <title>The Genome of the Zebra Mussel, Dreissena polymorpha: A Resource for Invasive Species Research.</title>
        <authorList>
            <person name="McCartney M.A."/>
            <person name="Auch B."/>
            <person name="Kono T."/>
            <person name="Mallez S."/>
            <person name="Zhang Y."/>
            <person name="Obille A."/>
            <person name="Becker A."/>
            <person name="Abrahante J.E."/>
            <person name="Garbe J."/>
            <person name="Badalamenti J.P."/>
            <person name="Herman A."/>
            <person name="Mangelson H."/>
            <person name="Liachko I."/>
            <person name="Sullivan S."/>
            <person name="Sone E.D."/>
            <person name="Koren S."/>
            <person name="Silverstein K.A.T."/>
            <person name="Beckman K.B."/>
            <person name="Gohl D.M."/>
        </authorList>
    </citation>
    <scope>NUCLEOTIDE SEQUENCE</scope>
    <source>
        <strain evidence="1">Duluth1</strain>
        <tissue evidence="1">Whole animal</tissue>
    </source>
</reference>
<comment type="caution">
    <text evidence="1">The sequence shown here is derived from an EMBL/GenBank/DDBJ whole genome shotgun (WGS) entry which is preliminary data.</text>
</comment>
<name>A0A9D4CQP0_DREPO</name>
<accession>A0A9D4CQP0</accession>